<feature type="coiled-coil region" evidence="1">
    <location>
        <begin position="48"/>
        <end position="75"/>
    </location>
</feature>
<accession>A0A2H0B1Z3</accession>
<name>A0A2H0B1Z3_9BACT</name>
<dbReference type="Proteomes" id="UP000230671">
    <property type="component" value="Unassembled WGS sequence"/>
</dbReference>
<sequence length="105" mass="12389">MEINEEKLKGILKEHQKHTDVKFDELKRYFDVVREDFDGKVKLIAEQYDSIIEKLDSHEARLVSIEKNIEIMKVDISFIKNGLKKKVDVEEFEALEKRVAILEAK</sequence>
<dbReference type="EMBL" id="PCSO01000061">
    <property type="protein sequence ID" value="PIP50928.1"/>
    <property type="molecule type" value="Genomic_DNA"/>
</dbReference>
<protein>
    <submittedName>
        <fullName evidence="2">Uncharacterized protein</fullName>
    </submittedName>
</protein>
<evidence type="ECO:0000256" key="1">
    <source>
        <dbReference type="SAM" id="Coils"/>
    </source>
</evidence>
<evidence type="ECO:0000313" key="2">
    <source>
        <dbReference type="EMBL" id="PIP50928.1"/>
    </source>
</evidence>
<keyword evidence="1" id="KW-0175">Coiled coil</keyword>
<organism evidence="2 3">
    <name type="scientific">Candidatus Berkelbacteria bacterium CG23_combo_of_CG06-09_8_20_14_all_41_73</name>
    <dbReference type="NCBI Taxonomy" id="1974519"/>
    <lineage>
        <taxon>Bacteria</taxon>
        <taxon>Candidatus Berkelbacteria</taxon>
    </lineage>
</organism>
<comment type="caution">
    <text evidence="2">The sequence shown here is derived from an EMBL/GenBank/DDBJ whole genome shotgun (WGS) entry which is preliminary data.</text>
</comment>
<proteinExistence type="predicted"/>
<reference evidence="2 3" key="1">
    <citation type="submission" date="2017-09" db="EMBL/GenBank/DDBJ databases">
        <title>Depth-based differentiation of microbial function through sediment-hosted aquifers and enrichment of novel symbionts in the deep terrestrial subsurface.</title>
        <authorList>
            <person name="Probst A.J."/>
            <person name="Ladd B."/>
            <person name="Jarett J.K."/>
            <person name="Geller-Mcgrath D.E."/>
            <person name="Sieber C.M."/>
            <person name="Emerson J.B."/>
            <person name="Anantharaman K."/>
            <person name="Thomas B.C."/>
            <person name="Malmstrom R."/>
            <person name="Stieglmeier M."/>
            <person name="Klingl A."/>
            <person name="Woyke T."/>
            <person name="Ryan C.M."/>
            <person name="Banfield J.F."/>
        </authorList>
    </citation>
    <scope>NUCLEOTIDE SEQUENCE [LARGE SCALE GENOMIC DNA]</scope>
    <source>
        <strain evidence="2">CG23_combo_of_CG06-09_8_20_14_all_41_73</strain>
    </source>
</reference>
<evidence type="ECO:0000313" key="3">
    <source>
        <dbReference type="Proteomes" id="UP000230671"/>
    </source>
</evidence>
<dbReference type="AlphaFoldDB" id="A0A2H0B1Z3"/>
<gene>
    <name evidence="2" type="ORF">COX11_01430</name>
</gene>